<dbReference type="InterPro" id="IPR005158">
    <property type="entry name" value="BTAD"/>
</dbReference>
<dbReference type="SUPFAM" id="SSF46894">
    <property type="entry name" value="C-terminal effector domain of the bipartite response regulators"/>
    <property type="match status" value="1"/>
</dbReference>
<protein>
    <submittedName>
        <fullName evidence="7">BTAD domain-containing putative transcriptional regulator</fullName>
    </submittedName>
</protein>
<dbReference type="PANTHER" id="PTHR35807:SF1">
    <property type="entry name" value="TRANSCRIPTIONAL REGULATOR REDD"/>
    <property type="match status" value="1"/>
</dbReference>
<dbReference type="Proteomes" id="UP001596058">
    <property type="component" value="Unassembled WGS sequence"/>
</dbReference>
<sequence>MPTAPKQRKLLALLLLNANQLVSVSECVEELWEYDPPASALATLQTYVMQLRRFLRTGAEPRLASMERLITRDRGYGIVTREGELDLAIYHDKVRQGQTALAMGDDRTAARVLRCALSLWRGSALSDVEPGPLLSIQLGGLEESRLGVLQQRIEADLRLGRHQELLGELSVLTRRQPLHENMHAQFMLALYRSGRQVDALQVFHRIRRVLADELGLSPSPVLQRLHEAMLSADPVLEAPTEAPPAIYSLI</sequence>
<dbReference type="InterPro" id="IPR051677">
    <property type="entry name" value="AfsR-DnrI-RedD_regulator"/>
</dbReference>
<dbReference type="Pfam" id="PF00486">
    <property type="entry name" value="Trans_reg_C"/>
    <property type="match status" value="1"/>
</dbReference>
<dbReference type="InterPro" id="IPR011990">
    <property type="entry name" value="TPR-like_helical_dom_sf"/>
</dbReference>
<organism evidence="7 8">
    <name type="scientific">Nonomuraea insulae</name>
    <dbReference type="NCBI Taxonomy" id="1616787"/>
    <lineage>
        <taxon>Bacteria</taxon>
        <taxon>Bacillati</taxon>
        <taxon>Actinomycetota</taxon>
        <taxon>Actinomycetes</taxon>
        <taxon>Streptosporangiales</taxon>
        <taxon>Streptosporangiaceae</taxon>
        <taxon>Nonomuraea</taxon>
    </lineage>
</organism>
<reference evidence="8" key="1">
    <citation type="journal article" date="2019" name="Int. J. Syst. Evol. Microbiol.">
        <title>The Global Catalogue of Microorganisms (GCM) 10K type strain sequencing project: providing services to taxonomists for standard genome sequencing and annotation.</title>
        <authorList>
            <consortium name="The Broad Institute Genomics Platform"/>
            <consortium name="The Broad Institute Genome Sequencing Center for Infectious Disease"/>
            <person name="Wu L."/>
            <person name="Ma J."/>
        </authorList>
    </citation>
    <scope>NUCLEOTIDE SEQUENCE [LARGE SCALE GENOMIC DNA]</scope>
    <source>
        <strain evidence="8">CCUG 53903</strain>
    </source>
</reference>
<dbReference type="Gene3D" id="1.25.40.10">
    <property type="entry name" value="Tetratricopeptide repeat domain"/>
    <property type="match status" value="1"/>
</dbReference>
<dbReference type="EMBL" id="JBHSPA010000031">
    <property type="protein sequence ID" value="MFC5827888.1"/>
    <property type="molecule type" value="Genomic_DNA"/>
</dbReference>
<dbReference type="InterPro" id="IPR016032">
    <property type="entry name" value="Sig_transdc_resp-reg_C-effctor"/>
</dbReference>
<keyword evidence="8" id="KW-1185">Reference proteome</keyword>
<evidence type="ECO:0000313" key="7">
    <source>
        <dbReference type="EMBL" id="MFC5827888.1"/>
    </source>
</evidence>
<evidence type="ECO:0000256" key="4">
    <source>
        <dbReference type="ARBA" id="ARBA00023163"/>
    </source>
</evidence>
<dbReference type="Pfam" id="PF03704">
    <property type="entry name" value="BTAD"/>
    <property type="match status" value="1"/>
</dbReference>
<evidence type="ECO:0000256" key="3">
    <source>
        <dbReference type="ARBA" id="ARBA00023125"/>
    </source>
</evidence>
<evidence type="ECO:0000259" key="6">
    <source>
        <dbReference type="PROSITE" id="PS51755"/>
    </source>
</evidence>
<dbReference type="PANTHER" id="PTHR35807">
    <property type="entry name" value="TRANSCRIPTIONAL REGULATOR REDD-RELATED"/>
    <property type="match status" value="1"/>
</dbReference>
<dbReference type="SMART" id="SM00862">
    <property type="entry name" value="Trans_reg_C"/>
    <property type="match status" value="1"/>
</dbReference>
<evidence type="ECO:0000256" key="2">
    <source>
        <dbReference type="ARBA" id="ARBA00023015"/>
    </source>
</evidence>
<feature type="DNA-binding region" description="OmpR/PhoB-type" evidence="5">
    <location>
        <begin position="1"/>
        <end position="82"/>
    </location>
</feature>
<keyword evidence="3 5" id="KW-0238">DNA-binding</keyword>
<evidence type="ECO:0000313" key="8">
    <source>
        <dbReference type="Proteomes" id="UP001596058"/>
    </source>
</evidence>
<dbReference type="PROSITE" id="PS51755">
    <property type="entry name" value="OMPR_PHOB"/>
    <property type="match status" value="1"/>
</dbReference>
<dbReference type="RefSeq" id="WP_379517388.1">
    <property type="nucleotide sequence ID" value="NZ_JBHSPA010000031.1"/>
</dbReference>
<proteinExistence type="inferred from homology"/>
<evidence type="ECO:0000256" key="1">
    <source>
        <dbReference type="ARBA" id="ARBA00005820"/>
    </source>
</evidence>
<gene>
    <name evidence="7" type="ORF">ACFPZ3_28840</name>
</gene>
<keyword evidence="2" id="KW-0805">Transcription regulation</keyword>
<feature type="domain" description="OmpR/PhoB-type" evidence="6">
    <location>
        <begin position="1"/>
        <end position="82"/>
    </location>
</feature>
<keyword evidence="4" id="KW-0804">Transcription</keyword>
<comment type="caution">
    <text evidence="7">The sequence shown here is derived from an EMBL/GenBank/DDBJ whole genome shotgun (WGS) entry which is preliminary data.</text>
</comment>
<dbReference type="InterPro" id="IPR001867">
    <property type="entry name" value="OmpR/PhoB-type_DNA-bd"/>
</dbReference>
<dbReference type="SMART" id="SM01043">
    <property type="entry name" value="BTAD"/>
    <property type="match status" value="1"/>
</dbReference>
<accession>A0ABW1CSI3</accession>
<evidence type="ECO:0000256" key="5">
    <source>
        <dbReference type="PROSITE-ProRule" id="PRU01091"/>
    </source>
</evidence>
<dbReference type="SUPFAM" id="SSF48452">
    <property type="entry name" value="TPR-like"/>
    <property type="match status" value="1"/>
</dbReference>
<dbReference type="CDD" id="cd15831">
    <property type="entry name" value="BTAD"/>
    <property type="match status" value="1"/>
</dbReference>
<dbReference type="Gene3D" id="1.10.10.10">
    <property type="entry name" value="Winged helix-like DNA-binding domain superfamily/Winged helix DNA-binding domain"/>
    <property type="match status" value="1"/>
</dbReference>
<name>A0ABW1CSI3_9ACTN</name>
<dbReference type="InterPro" id="IPR036388">
    <property type="entry name" value="WH-like_DNA-bd_sf"/>
</dbReference>
<comment type="similarity">
    <text evidence="1">Belongs to the AfsR/DnrI/RedD regulatory family.</text>
</comment>